<dbReference type="PANTHER" id="PTHR30419">
    <property type="entry name" value="HTH-TYPE TRANSCRIPTIONAL REGULATOR YBHD"/>
    <property type="match status" value="1"/>
</dbReference>
<proteinExistence type="inferred from homology"/>
<sequence>MKLHHIRDVSAVAETGSLRAAGRLLGITQPAISRSIRDIENDLGAPLFERHVNGVRLTPIGHAFLKRAEVIQSEMRRARDEVDQLKGNFVGQASMAMSPGAAIALTSRILRSFRRKYPKALLRMRQDFFQPVERSIKSGEIDFYLGAYDHELSSTSLSVERIADNQRVIIARAGHPLGNARSIRELRSAQWIRPSLANRPDETAFEEIFERAGLPRPEIVLHTTSTVMTMLAIADSDLLSFLPMQWLESPLIKSFVQPIPVADVTLACPPLCIVRRSDLPLTPVAQHLYDLARNAAMNYSMDRKVPMAPMALPVPDPILAE</sequence>
<dbReference type="GO" id="GO:0005829">
    <property type="term" value="C:cytosol"/>
    <property type="evidence" value="ECO:0007669"/>
    <property type="project" value="TreeGrafter"/>
</dbReference>
<dbReference type="PANTHER" id="PTHR30419:SF30">
    <property type="entry name" value="LYSR FAMILY TRANSCRIPTIONAL REGULATOR"/>
    <property type="match status" value="1"/>
</dbReference>
<organism evidence="6 7">
    <name type="scientific">Sphingobium fuliginis ATCC 27551</name>
    <dbReference type="NCBI Taxonomy" id="1208342"/>
    <lineage>
        <taxon>Bacteria</taxon>
        <taxon>Pseudomonadati</taxon>
        <taxon>Pseudomonadota</taxon>
        <taxon>Alphaproteobacteria</taxon>
        <taxon>Sphingomonadales</taxon>
        <taxon>Sphingomonadaceae</taxon>
        <taxon>Sphingobium</taxon>
    </lineage>
</organism>
<dbReference type="Proteomes" id="UP000311469">
    <property type="component" value="Chromosome cSF1"/>
</dbReference>
<dbReference type="Pfam" id="PF00126">
    <property type="entry name" value="HTH_1"/>
    <property type="match status" value="1"/>
</dbReference>
<evidence type="ECO:0000313" key="7">
    <source>
        <dbReference type="Proteomes" id="UP000311469"/>
    </source>
</evidence>
<evidence type="ECO:0000313" key="6">
    <source>
        <dbReference type="EMBL" id="QDC37872.1"/>
    </source>
</evidence>
<keyword evidence="4" id="KW-0804">Transcription</keyword>
<gene>
    <name evidence="6" type="ORF">FIL70_12135</name>
</gene>
<dbReference type="Gene3D" id="1.10.10.10">
    <property type="entry name" value="Winged helix-like DNA-binding domain superfamily/Winged helix DNA-binding domain"/>
    <property type="match status" value="1"/>
</dbReference>
<dbReference type="EMBL" id="CP041016">
    <property type="protein sequence ID" value="QDC37872.1"/>
    <property type="molecule type" value="Genomic_DNA"/>
</dbReference>
<evidence type="ECO:0000256" key="2">
    <source>
        <dbReference type="ARBA" id="ARBA00023015"/>
    </source>
</evidence>
<dbReference type="GO" id="GO:0003700">
    <property type="term" value="F:DNA-binding transcription factor activity"/>
    <property type="evidence" value="ECO:0007669"/>
    <property type="project" value="InterPro"/>
</dbReference>
<dbReference type="Pfam" id="PF03466">
    <property type="entry name" value="LysR_substrate"/>
    <property type="match status" value="1"/>
</dbReference>
<dbReference type="SUPFAM" id="SSF46785">
    <property type="entry name" value="Winged helix' DNA-binding domain"/>
    <property type="match status" value="1"/>
</dbReference>
<dbReference type="SUPFAM" id="SSF53850">
    <property type="entry name" value="Periplasmic binding protein-like II"/>
    <property type="match status" value="1"/>
</dbReference>
<keyword evidence="3" id="KW-0238">DNA-binding</keyword>
<protein>
    <submittedName>
        <fullName evidence="6">LysR family transcriptional regulator</fullName>
    </submittedName>
</protein>
<evidence type="ECO:0000259" key="5">
    <source>
        <dbReference type="PROSITE" id="PS50931"/>
    </source>
</evidence>
<dbReference type="InterPro" id="IPR036390">
    <property type="entry name" value="WH_DNA-bd_sf"/>
</dbReference>
<dbReference type="InterPro" id="IPR036388">
    <property type="entry name" value="WH-like_DNA-bd_sf"/>
</dbReference>
<reference evidence="6 7" key="1">
    <citation type="submission" date="2019-06" db="EMBL/GenBank/DDBJ databases">
        <title>Genome organization and adaptive potential of archetypical organophosphate degarding Sphingobium fuliginis ATCC 27551.</title>
        <authorList>
            <person name="Sarwar A."/>
            <person name="Parthasarathy S."/>
            <person name="Singh C."/>
            <person name="Siddavattam D."/>
        </authorList>
    </citation>
    <scope>NUCLEOTIDE SEQUENCE [LARGE SCALE GENOMIC DNA]</scope>
    <source>
        <strain evidence="6 7">ATCC 27551</strain>
    </source>
</reference>
<dbReference type="Gene3D" id="3.40.190.10">
    <property type="entry name" value="Periplasmic binding protein-like II"/>
    <property type="match status" value="1"/>
</dbReference>
<evidence type="ECO:0000256" key="4">
    <source>
        <dbReference type="ARBA" id="ARBA00023163"/>
    </source>
</evidence>
<dbReference type="GO" id="GO:0003677">
    <property type="term" value="F:DNA binding"/>
    <property type="evidence" value="ECO:0007669"/>
    <property type="project" value="UniProtKB-KW"/>
</dbReference>
<feature type="domain" description="HTH lysR-type" evidence="5">
    <location>
        <begin position="1"/>
        <end position="58"/>
    </location>
</feature>
<evidence type="ECO:0000256" key="1">
    <source>
        <dbReference type="ARBA" id="ARBA00009437"/>
    </source>
</evidence>
<dbReference type="InterPro" id="IPR000847">
    <property type="entry name" value="LysR_HTH_N"/>
</dbReference>
<accession>A0A5B8CGP6</accession>
<dbReference type="RefSeq" id="WP_140042399.1">
    <property type="nucleotide sequence ID" value="NZ_CP041016.1"/>
</dbReference>
<name>A0A5B8CGP6_SPHSA</name>
<dbReference type="KEGG" id="sufl:FIL70_12135"/>
<dbReference type="InterPro" id="IPR050950">
    <property type="entry name" value="HTH-type_LysR_regulators"/>
</dbReference>
<dbReference type="InterPro" id="IPR005119">
    <property type="entry name" value="LysR_subst-bd"/>
</dbReference>
<comment type="similarity">
    <text evidence="1">Belongs to the LysR transcriptional regulatory family.</text>
</comment>
<dbReference type="FunFam" id="1.10.10.10:FF:000001">
    <property type="entry name" value="LysR family transcriptional regulator"/>
    <property type="match status" value="1"/>
</dbReference>
<keyword evidence="2" id="KW-0805">Transcription regulation</keyword>
<dbReference type="AlphaFoldDB" id="A0A5B8CGP6"/>
<evidence type="ECO:0000256" key="3">
    <source>
        <dbReference type="ARBA" id="ARBA00023125"/>
    </source>
</evidence>
<dbReference type="PROSITE" id="PS50931">
    <property type="entry name" value="HTH_LYSR"/>
    <property type="match status" value="1"/>
</dbReference>
<dbReference type="PRINTS" id="PR00039">
    <property type="entry name" value="HTHLYSR"/>
</dbReference>